<keyword evidence="4" id="KW-1185">Reference proteome</keyword>
<dbReference type="PANTHER" id="PTHR30535:SF4">
    <property type="entry name" value="HEMIN-BINDING PERIPLASMIC PROTEIN HMUT"/>
    <property type="match status" value="1"/>
</dbReference>
<dbReference type="Gene3D" id="3.40.50.1980">
    <property type="entry name" value="Nitrogenase molybdenum iron protein domain"/>
    <property type="match status" value="2"/>
</dbReference>
<dbReference type="RefSeq" id="WP_230437496.1">
    <property type="nucleotide sequence ID" value="NZ_CP087715.1"/>
</dbReference>
<evidence type="ECO:0000259" key="2">
    <source>
        <dbReference type="PROSITE" id="PS50983"/>
    </source>
</evidence>
<organism evidence="3 4">
    <name type="scientific">Microbulbifer celer</name>
    <dbReference type="NCBI Taxonomy" id="435905"/>
    <lineage>
        <taxon>Bacteria</taxon>
        <taxon>Pseudomonadati</taxon>
        <taxon>Pseudomonadota</taxon>
        <taxon>Gammaproteobacteria</taxon>
        <taxon>Cellvibrionales</taxon>
        <taxon>Microbulbiferaceae</taxon>
        <taxon>Microbulbifer</taxon>
    </lineage>
</organism>
<dbReference type="InterPro" id="IPR002491">
    <property type="entry name" value="ABC_transptr_periplasmic_BD"/>
</dbReference>
<dbReference type="PROSITE" id="PS50983">
    <property type="entry name" value="FE_B12_PBP"/>
    <property type="match status" value="1"/>
</dbReference>
<dbReference type="InterPro" id="IPR050902">
    <property type="entry name" value="ABC_Transporter_SBP"/>
</dbReference>
<protein>
    <submittedName>
        <fullName evidence="3">Hemin ABC transporter substrate-binding protein</fullName>
    </submittedName>
</protein>
<dbReference type="SUPFAM" id="SSF53807">
    <property type="entry name" value="Helical backbone' metal receptor"/>
    <property type="match status" value="1"/>
</dbReference>
<feature type="chain" id="PRO_5045890187" evidence="1">
    <location>
        <begin position="41"/>
        <end position="298"/>
    </location>
</feature>
<reference evidence="4" key="1">
    <citation type="journal article" date="2019" name="Int. J. Syst. Evol. Microbiol.">
        <title>The Global Catalogue of Microorganisms (GCM) 10K type strain sequencing project: providing services to taxonomists for standard genome sequencing and annotation.</title>
        <authorList>
            <consortium name="The Broad Institute Genomics Platform"/>
            <consortium name="The Broad Institute Genome Sequencing Center for Infectious Disease"/>
            <person name="Wu L."/>
            <person name="Ma J."/>
        </authorList>
    </citation>
    <scope>NUCLEOTIDE SEQUENCE [LARGE SCALE GENOMIC DNA]</scope>
    <source>
        <strain evidence="4">CCUG 54356</strain>
    </source>
</reference>
<sequence length="298" mass="31692">MTRLNRRAFARIFQTQNIHTQIIRQCIAIVALLFSCSASATAPERVISAGHSITELVLALGSGDSLIAVDSSTRLPADFKKVPVVGYYRQLPVEGLLAQNPQLLIGGEHMGPPNTLTLLENSGVKILQLPEAENGAQLLSNIDRLSAVLEKPAADIKQRVAAQLASLKQARAALGKPPRILFVRAQQGRGVKAAGTGTSPDSLIRLAGGVNAVEFAGYKQLSDEALLELRPDWILFSSDQAAQLKGGAALLEWQPLLKLTPAGKQSAFFSVDGYALLGGIGLASLDEAKKLNKKFAGQ</sequence>
<proteinExistence type="predicted"/>
<accession>A0ABW3U957</accession>
<name>A0ABW3U957_9GAMM</name>
<evidence type="ECO:0000313" key="3">
    <source>
        <dbReference type="EMBL" id="MFD1217463.1"/>
    </source>
</evidence>
<comment type="caution">
    <text evidence="3">The sequence shown here is derived from an EMBL/GenBank/DDBJ whole genome shotgun (WGS) entry which is preliminary data.</text>
</comment>
<dbReference type="Pfam" id="PF01497">
    <property type="entry name" value="Peripla_BP_2"/>
    <property type="match status" value="1"/>
</dbReference>
<evidence type="ECO:0000313" key="4">
    <source>
        <dbReference type="Proteomes" id="UP001597264"/>
    </source>
</evidence>
<dbReference type="PANTHER" id="PTHR30535">
    <property type="entry name" value="VITAMIN B12-BINDING PROTEIN"/>
    <property type="match status" value="1"/>
</dbReference>
<dbReference type="EMBL" id="JBHTLR010000014">
    <property type="protein sequence ID" value="MFD1217463.1"/>
    <property type="molecule type" value="Genomic_DNA"/>
</dbReference>
<gene>
    <name evidence="3" type="ORF">ACFQ2X_12690</name>
</gene>
<feature type="domain" description="Fe/B12 periplasmic-binding" evidence="2">
    <location>
        <begin position="45"/>
        <end position="298"/>
    </location>
</feature>
<evidence type="ECO:0000256" key="1">
    <source>
        <dbReference type="SAM" id="SignalP"/>
    </source>
</evidence>
<keyword evidence="1" id="KW-0732">Signal</keyword>
<dbReference type="Proteomes" id="UP001597264">
    <property type="component" value="Unassembled WGS sequence"/>
</dbReference>
<feature type="signal peptide" evidence="1">
    <location>
        <begin position="1"/>
        <end position="40"/>
    </location>
</feature>